<dbReference type="InterPro" id="IPR001279">
    <property type="entry name" value="Metallo-B-lactamas"/>
</dbReference>
<dbReference type="GO" id="GO:0046872">
    <property type="term" value="F:metal ion binding"/>
    <property type="evidence" value="ECO:0007669"/>
    <property type="project" value="UniProtKB-KW"/>
</dbReference>
<evidence type="ECO:0000256" key="2">
    <source>
        <dbReference type="ARBA" id="ARBA00022723"/>
    </source>
</evidence>
<gene>
    <name evidence="6" type="ORF">DGD08_08265</name>
</gene>
<keyword evidence="4" id="KW-0862">Zinc</keyword>
<protein>
    <submittedName>
        <fullName evidence="6">MBL fold metallo-hydrolase</fullName>
    </submittedName>
</protein>
<dbReference type="AlphaFoldDB" id="A0A3D4V7S8"/>
<accession>A0A3D4V7S8</accession>
<evidence type="ECO:0000313" key="6">
    <source>
        <dbReference type="EMBL" id="HCT57193.1"/>
    </source>
</evidence>
<dbReference type="InterPro" id="IPR051013">
    <property type="entry name" value="MBL_superfamily_lactonases"/>
</dbReference>
<evidence type="ECO:0000256" key="3">
    <source>
        <dbReference type="ARBA" id="ARBA00022801"/>
    </source>
</evidence>
<evidence type="ECO:0000313" key="7">
    <source>
        <dbReference type="Proteomes" id="UP000264071"/>
    </source>
</evidence>
<dbReference type="SMART" id="SM00849">
    <property type="entry name" value="Lactamase_B"/>
    <property type="match status" value="1"/>
</dbReference>
<sequence length="293" mass="32202">MSFPHPLLDTRTLGRWRIHAIQAGGQQLDGGAMFGVVPKTLWSRRLEADDKNRIPMGMRCLLIEHDDGLVLLDTGSGNKETQKFHDIYGIENSGADGRTALEDGIRAAGFTTDDVKLVINTHLHFDHAGGNTWRAPTGEVLPTFANATYLVQAGEKAYGEHTNERTAASYFPPNWAPIVANGRFQVVEGEREIVSGITVRPTPGHTPHHQSVILRSGGETACFLGDVVPTSHHLALPWIMGYDVEPLVTLESKRALLGEALREDWLLVFEHDAHVGFGRLAHDGKSYHLAERG</sequence>
<dbReference type="GO" id="GO:0016787">
    <property type="term" value="F:hydrolase activity"/>
    <property type="evidence" value="ECO:0007669"/>
    <property type="project" value="UniProtKB-KW"/>
</dbReference>
<dbReference type="EMBL" id="DPIY01000007">
    <property type="protein sequence ID" value="HCT57193.1"/>
    <property type="molecule type" value="Genomic_DNA"/>
</dbReference>
<dbReference type="Proteomes" id="UP000264071">
    <property type="component" value="Unassembled WGS sequence"/>
</dbReference>
<proteinExistence type="inferred from homology"/>
<evidence type="ECO:0000259" key="5">
    <source>
        <dbReference type="SMART" id="SM00849"/>
    </source>
</evidence>
<dbReference type="Gene3D" id="3.60.15.10">
    <property type="entry name" value="Ribonuclease Z/Hydroxyacylglutathione hydrolase-like"/>
    <property type="match status" value="1"/>
</dbReference>
<keyword evidence="2" id="KW-0479">Metal-binding</keyword>
<reference evidence="6 7" key="1">
    <citation type="journal article" date="2018" name="Nat. Biotechnol.">
        <title>A standardized bacterial taxonomy based on genome phylogeny substantially revises the tree of life.</title>
        <authorList>
            <person name="Parks D.H."/>
            <person name="Chuvochina M."/>
            <person name="Waite D.W."/>
            <person name="Rinke C."/>
            <person name="Skarshewski A."/>
            <person name="Chaumeil P.A."/>
            <person name="Hugenholtz P."/>
        </authorList>
    </citation>
    <scope>NUCLEOTIDE SEQUENCE [LARGE SCALE GENOMIC DNA]</scope>
    <source>
        <strain evidence="6">UBA8844</strain>
    </source>
</reference>
<evidence type="ECO:0000256" key="4">
    <source>
        <dbReference type="ARBA" id="ARBA00022833"/>
    </source>
</evidence>
<dbReference type="SUPFAM" id="SSF56281">
    <property type="entry name" value="Metallo-hydrolase/oxidoreductase"/>
    <property type="match status" value="1"/>
</dbReference>
<organism evidence="6 7">
    <name type="scientific">Gemmatimonas aurantiaca</name>
    <dbReference type="NCBI Taxonomy" id="173480"/>
    <lineage>
        <taxon>Bacteria</taxon>
        <taxon>Pseudomonadati</taxon>
        <taxon>Gemmatimonadota</taxon>
        <taxon>Gemmatimonadia</taxon>
        <taxon>Gemmatimonadales</taxon>
        <taxon>Gemmatimonadaceae</taxon>
        <taxon>Gemmatimonas</taxon>
    </lineage>
</organism>
<dbReference type="Pfam" id="PF00753">
    <property type="entry name" value="Lactamase_B"/>
    <property type="match status" value="1"/>
</dbReference>
<keyword evidence="3 6" id="KW-0378">Hydrolase</keyword>
<name>A0A3D4V7S8_9BACT</name>
<evidence type="ECO:0000256" key="1">
    <source>
        <dbReference type="ARBA" id="ARBA00007749"/>
    </source>
</evidence>
<comment type="caution">
    <text evidence="6">The sequence shown here is derived from an EMBL/GenBank/DDBJ whole genome shotgun (WGS) entry which is preliminary data.</text>
</comment>
<dbReference type="OMA" id="PYVMGYD"/>
<dbReference type="PANTHER" id="PTHR42978:SF6">
    <property type="entry name" value="QUORUM-QUENCHING LACTONASE YTNP-RELATED"/>
    <property type="match status" value="1"/>
</dbReference>
<dbReference type="InterPro" id="IPR036866">
    <property type="entry name" value="RibonucZ/Hydroxyglut_hydro"/>
</dbReference>
<dbReference type="PANTHER" id="PTHR42978">
    <property type="entry name" value="QUORUM-QUENCHING LACTONASE YTNP-RELATED-RELATED"/>
    <property type="match status" value="1"/>
</dbReference>
<comment type="similarity">
    <text evidence="1">Belongs to the metallo-beta-lactamase superfamily.</text>
</comment>
<feature type="domain" description="Metallo-beta-lactamase" evidence="5">
    <location>
        <begin position="57"/>
        <end position="271"/>
    </location>
</feature>